<evidence type="ECO:0000313" key="4">
    <source>
        <dbReference type="Proteomes" id="UP001262754"/>
    </source>
</evidence>
<dbReference type="RefSeq" id="WP_310027979.1">
    <property type="nucleotide sequence ID" value="NZ_JAVDRL010000001.1"/>
</dbReference>
<reference evidence="3 4" key="1">
    <citation type="submission" date="2023-07" db="EMBL/GenBank/DDBJ databases">
        <title>Sorghum-associated microbial communities from plants grown in Nebraska, USA.</title>
        <authorList>
            <person name="Schachtman D."/>
        </authorList>
    </citation>
    <scope>NUCLEOTIDE SEQUENCE [LARGE SCALE GENOMIC DNA]</scope>
    <source>
        <strain evidence="3 4">DS2154</strain>
    </source>
</reference>
<feature type="transmembrane region" description="Helical" evidence="1">
    <location>
        <begin position="228"/>
        <end position="245"/>
    </location>
</feature>
<keyword evidence="1" id="KW-1133">Transmembrane helix</keyword>
<dbReference type="InterPro" id="IPR002656">
    <property type="entry name" value="Acyl_transf_3_dom"/>
</dbReference>
<dbReference type="EMBL" id="JAVDRL010000001">
    <property type="protein sequence ID" value="MDR6529301.1"/>
    <property type="molecule type" value="Genomic_DNA"/>
</dbReference>
<organism evidence="3 4">
    <name type="scientific">Caulobacter rhizosphaerae</name>
    <dbReference type="NCBI Taxonomy" id="2010972"/>
    <lineage>
        <taxon>Bacteria</taxon>
        <taxon>Pseudomonadati</taxon>
        <taxon>Pseudomonadota</taxon>
        <taxon>Alphaproteobacteria</taxon>
        <taxon>Caulobacterales</taxon>
        <taxon>Caulobacteraceae</taxon>
        <taxon>Caulobacter</taxon>
    </lineage>
</organism>
<keyword evidence="4" id="KW-1185">Reference proteome</keyword>
<dbReference type="Proteomes" id="UP001262754">
    <property type="component" value="Unassembled WGS sequence"/>
</dbReference>
<feature type="transmembrane region" description="Helical" evidence="1">
    <location>
        <begin position="293"/>
        <end position="314"/>
    </location>
</feature>
<dbReference type="PANTHER" id="PTHR36927:SF3">
    <property type="entry name" value="GLUCANS BIOSYNTHESIS PROTEIN C"/>
    <property type="match status" value="1"/>
</dbReference>
<feature type="transmembrane region" description="Helical" evidence="1">
    <location>
        <begin position="199"/>
        <end position="216"/>
    </location>
</feature>
<feature type="transmembrane region" description="Helical" evidence="1">
    <location>
        <begin position="360"/>
        <end position="378"/>
    </location>
</feature>
<gene>
    <name evidence="3" type="ORF">J2800_000016</name>
</gene>
<dbReference type="InterPro" id="IPR050623">
    <property type="entry name" value="Glucan_succinyl_AcylTrfase"/>
</dbReference>
<evidence type="ECO:0000256" key="1">
    <source>
        <dbReference type="SAM" id="Phobius"/>
    </source>
</evidence>
<evidence type="ECO:0000313" key="3">
    <source>
        <dbReference type="EMBL" id="MDR6529301.1"/>
    </source>
</evidence>
<protein>
    <submittedName>
        <fullName evidence="3">Surface polysaccharide O-acyltransferase-like enzyme</fullName>
    </submittedName>
</protein>
<accession>A0ABU1MTU8</accession>
<feature type="transmembrane region" description="Helical" evidence="1">
    <location>
        <begin position="161"/>
        <end position="179"/>
    </location>
</feature>
<name>A0ABU1MTU8_9CAUL</name>
<feature type="transmembrane region" description="Helical" evidence="1">
    <location>
        <begin position="257"/>
        <end position="278"/>
    </location>
</feature>
<feature type="transmembrane region" description="Helical" evidence="1">
    <location>
        <begin position="59"/>
        <end position="77"/>
    </location>
</feature>
<feature type="domain" description="Acyltransferase 3" evidence="2">
    <location>
        <begin position="12"/>
        <end position="375"/>
    </location>
</feature>
<keyword evidence="1" id="KW-0472">Membrane</keyword>
<dbReference type="PANTHER" id="PTHR36927">
    <property type="entry name" value="BLR4337 PROTEIN"/>
    <property type="match status" value="1"/>
</dbReference>
<comment type="caution">
    <text evidence="3">The sequence shown here is derived from an EMBL/GenBank/DDBJ whole genome shotgun (WGS) entry which is preliminary data.</text>
</comment>
<keyword evidence="1" id="KW-0812">Transmembrane</keyword>
<proteinExistence type="predicted"/>
<feature type="transmembrane region" description="Helical" evidence="1">
    <location>
        <begin position="21"/>
        <end position="39"/>
    </location>
</feature>
<dbReference type="Pfam" id="PF01757">
    <property type="entry name" value="Acyl_transf_3"/>
    <property type="match status" value="1"/>
</dbReference>
<sequence length="405" mass="45520">MPLTASIPDRRYDLDWIRVGAFFLLILYHVGMFYVPWDWHVKSPHPVDELELAMFLTNPWRLTLLFLVSGAATRFMADKVTVGKLTGARIARLLPPLLFAMFVIVPPQSYYQIVEYVAAHPGSSLHFASYAEFWTKYVTASGRWCTPEGCLVTPTWNHMWFVAYLLFYTLVLAGLLLVWRRLGAHLQAAAETVLRGPGLILWPILFLGLLRATLYPRFGETHALVGDHYVHAVSFSAFLLGFGLAKSEALRQRLIAVRWLALVLAVAGYLGWATYAYVYRNDTPIPPEWLRPIMRFVQATDAWCSIAAILGFGARHLNRGGPVLRYLTLGVFPFYLVHQTLIVVMAHHLAKLGLPQPVEALILVVLTFAGCFATYEAVRRVPGVRILFGLKGQPSVEASRPPVFA</sequence>
<feature type="transmembrane region" description="Helical" evidence="1">
    <location>
        <begin position="326"/>
        <end position="348"/>
    </location>
</feature>
<evidence type="ECO:0000259" key="2">
    <source>
        <dbReference type="Pfam" id="PF01757"/>
    </source>
</evidence>
<feature type="transmembrane region" description="Helical" evidence="1">
    <location>
        <begin position="89"/>
        <end position="106"/>
    </location>
</feature>